<gene>
    <name evidence="3" type="ORF">FE392_17345</name>
</gene>
<feature type="non-terminal residue" evidence="3">
    <location>
        <position position="1"/>
    </location>
</feature>
<dbReference type="SUPFAM" id="SSF49373">
    <property type="entry name" value="Invasin/intimin cell-adhesion fragments"/>
    <property type="match status" value="1"/>
</dbReference>
<organism evidence="3 4">
    <name type="scientific">Xenorhabdus santafensis</name>
    <dbReference type="NCBI Taxonomy" id="2582833"/>
    <lineage>
        <taxon>Bacteria</taxon>
        <taxon>Pseudomonadati</taxon>
        <taxon>Pseudomonadota</taxon>
        <taxon>Gammaproteobacteria</taxon>
        <taxon>Enterobacterales</taxon>
        <taxon>Morganellaceae</taxon>
        <taxon>Xenorhabdus</taxon>
    </lineage>
</organism>
<evidence type="ECO:0000313" key="3">
    <source>
        <dbReference type="EMBL" id="MDX7989054.1"/>
    </source>
</evidence>
<dbReference type="Proteomes" id="UP001271890">
    <property type="component" value="Unassembled WGS sequence"/>
</dbReference>
<proteinExistence type="predicted"/>
<feature type="region of interest" description="Disordered" evidence="1">
    <location>
        <begin position="1"/>
        <end position="29"/>
    </location>
</feature>
<keyword evidence="4" id="KW-1185">Reference proteome</keyword>
<name>A0ABU4SE32_9GAMM</name>
<feature type="region of interest" description="Disordered" evidence="1">
    <location>
        <begin position="190"/>
        <end position="213"/>
    </location>
</feature>
<comment type="caution">
    <text evidence="3">The sequence shown here is derived from an EMBL/GenBank/DDBJ whole genome shotgun (WGS) entry which is preliminary data.</text>
</comment>
<reference evidence="4" key="1">
    <citation type="journal article" date="2024" name="Toxins">
        <title>Genome Sequence Analysis of Native Xenorhabdus Strains Isolated from Entomopathogenic Nematodes in Argentina.</title>
        <authorList>
            <person name="Palma L."/>
            <person name="Frizzo L."/>
            <person name="Kaiser S."/>
            <person name="Berry C."/>
            <person name="Caballero P."/>
            <person name="Bode H.B."/>
            <person name="Del Valle E.E."/>
        </authorList>
    </citation>
    <scope>NUCLEOTIDE SEQUENCE [LARGE SCALE GENOMIC DNA]</scope>
    <source>
        <strain evidence="4">12</strain>
    </source>
</reference>
<dbReference type="Pfam" id="PF09134">
    <property type="entry name" value="Invasin_D3"/>
    <property type="match status" value="1"/>
</dbReference>
<dbReference type="InterPro" id="IPR013783">
    <property type="entry name" value="Ig-like_fold"/>
</dbReference>
<evidence type="ECO:0000313" key="4">
    <source>
        <dbReference type="Proteomes" id="UP001271890"/>
    </source>
</evidence>
<accession>A0ABU4SE32</accession>
<dbReference type="InterPro" id="IPR008964">
    <property type="entry name" value="Invasin/intimin_cell_adhesion"/>
</dbReference>
<sequence>DSITFEDHGSQLTGEGKNPPTIDSKNIWEDPEGTYHVKVKAGGKTGKWEITTKIDGKPLDTKTEINFDANKGDLVDPNKSTFVAKESELNNDGDTTVIEVDLRDKDNKPITGAENSINMIPNNSGLYGSGKKMPTVDKFKEVPVGSGHYQATVTAGDKKGKWELAPEVFGKRIETKPTTVTFGQSLADKLNSKSPEVDPADGSKALPADGHTKKTLRITLKDGDDKPIYGAKDSIIV</sequence>
<dbReference type="RefSeq" id="WP_319931449.1">
    <property type="nucleotide sequence ID" value="NZ_VCDN01000093.1"/>
</dbReference>
<protein>
    <recommendedName>
        <fullName evidence="2">Invasin domain-containing protein</fullName>
    </recommendedName>
</protein>
<dbReference type="Gene3D" id="2.60.40.10">
    <property type="entry name" value="Immunoglobulins"/>
    <property type="match status" value="2"/>
</dbReference>
<dbReference type="EMBL" id="VCDN01000093">
    <property type="protein sequence ID" value="MDX7989054.1"/>
    <property type="molecule type" value="Genomic_DNA"/>
</dbReference>
<evidence type="ECO:0000259" key="2">
    <source>
        <dbReference type="Pfam" id="PF09134"/>
    </source>
</evidence>
<feature type="domain" description="Invasin" evidence="2">
    <location>
        <begin position="76"/>
        <end position="184"/>
    </location>
</feature>
<evidence type="ECO:0000256" key="1">
    <source>
        <dbReference type="SAM" id="MobiDB-lite"/>
    </source>
</evidence>
<dbReference type="InterPro" id="IPR015217">
    <property type="entry name" value="Invasin_dom_3"/>
</dbReference>
<feature type="non-terminal residue" evidence="3">
    <location>
        <position position="237"/>
    </location>
</feature>